<sequence>MITRSLLPVRPKRVTWLTLAAIVIVLMSACTSADPGQAVPDQSNVAPKITADIPPTALVIDASDSMLTDDAPGLRIDAAKRAANTLVDALPSDSELAILTYGTGTGNSPAEYGAGCLDVTQIVPLGALDVAGSHAAINELVPRGYTPIAESLRRAAAVLPADAAAAIVLISDGEDICADPPCEVARQLKLDHPELEISTVGFKTQGQASADLKCISDATGGVFVTAANPAQLEARLLATQNSDASASALNGDTLQGITLGQTLADIRSLHNDFPAGGTRRGDQTIIVWADCEWIFGPDGSLQEINPGDTARTIDGLTLGDTVADAIDLYGDPVTDTTDGSGRSLVFAAQPDSDIGYRIGANGAGSTAIITSMVVCRCVPGSGRTGSTASTIERPFTRSGGTAPGWLKDTTRNSYGYFGCDAASVPGVVDDGIYWCSGSSGDGQGPCAPTVGSNYVLCVTDPFTKTLSLVAPTKPLPGAKPVATSPEVPLGLVLADGTQCRYVKNRGVAPGGGRPGWSAPYNCGAPRDQVFVWAAQGADPIERTGSGWVVQVGGPDANVRPVSVTEAVYIGFAP</sequence>
<proteinExistence type="predicted"/>
<dbReference type="PROSITE" id="PS50234">
    <property type="entry name" value="VWFA"/>
    <property type="match status" value="1"/>
</dbReference>
<evidence type="ECO:0000259" key="3">
    <source>
        <dbReference type="PROSITE" id="PS50234"/>
    </source>
</evidence>
<evidence type="ECO:0000256" key="1">
    <source>
        <dbReference type="SAM" id="MobiDB-lite"/>
    </source>
</evidence>
<protein>
    <submittedName>
        <fullName evidence="4">VWA domain-containing protein</fullName>
    </submittedName>
</protein>
<dbReference type="Pfam" id="PF13519">
    <property type="entry name" value="VWA_2"/>
    <property type="match status" value="1"/>
</dbReference>
<feature type="chain" id="PRO_5046980150" evidence="2">
    <location>
        <begin position="34"/>
        <end position="573"/>
    </location>
</feature>
<dbReference type="SMART" id="SM00327">
    <property type="entry name" value="VWA"/>
    <property type="match status" value="1"/>
</dbReference>
<dbReference type="Proteomes" id="UP001067235">
    <property type="component" value="Unassembled WGS sequence"/>
</dbReference>
<keyword evidence="5" id="KW-1185">Reference proteome</keyword>
<evidence type="ECO:0000313" key="5">
    <source>
        <dbReference type="Proteomes" id="UP001067235"/>
    </source>
</evidence>
<keyword evidence="2" id="KW-0732">Signal</keyword>
<dbReference type="InterPro" id="IPR036465">
    <property type="entry name" value="vWFA_dom_sf"/>
</dbReference>
<dbReference type="Gene3D" id="3.40.50.410">
    <property type="entry name" value="von Willebrand factor, type A domain"/>
    <property type="match status" value="1"/>
</dbReference>
<feature type="domain" description="VWFA" evidence="3">
    <location>
        <begin position="55"/>
        <end position="257"/>
    </location>
</feature>
<dbReference type="InterPro" id="IPR002035">
    <property type="entry name" value="VWF_A"/>
</dbReference>
<organism evidence="4 5">
    <name type="scientific">Gordonia rubripertincta</name>
    <name type="common">Rhodococcus corallinus</name>
    <dbReference type="NCBI Taxonomy" id="36822"/>
    <lineage>
        <taxon>Bacteria</taxon>
        <taxon>Bacillati</taxon>
        <taxon>Actinomycetota</taxon>
        <taxon>Actinomycetes</taxon>
        <taxon>Mycobacteriales</taxon>
        <taxon>Gordoniaceae</taxon>
        <taxon>Gordonia</taxon>
    </lineage>
</organism>
<reference evidence="4" key="1">
    <citation type="submission" date="2022-12" db="EMBL/GenBank/DDBJ databases">
        <authorList>
            <person name="Krivoruchko A.V."/>
            <person name="Elkin A."/>
        </authorList>
    </citation>
    <scope>NUCLEOTIDE SEQUENCE</scope>
    <source>
        <strain evidence="4">IEGM 1388</strain>
    </source>
</reference>
<comment type="caution">
    <text evidence="4">The sequence shown here is derived from an EMBL/GenBank/DDBJ whole genome shotgun (WGS) entry which is preliminary data.</text>
</comment>
<accession>A0ABT4MZX8</accession>
<dbReference type="SUPFAM" id="SSF53300">
    <property type="entry name" value="vWA-like"/>
    <property type="match status" value="1"/>
</dbReference>
<dbReference type="RefSeq" id="WP_301573036.1">
    <property type="nucleotide sequence ID" value="NZ_JAPWIE010000006.1"/>
</dbReference>
<gene>
    <name evidence="4" type="ORF">O4213_19810</name>
</gene>
<dbReference type="PROSITE" id="PS51257">
    <property type="entry name" value="PROKAR_LIPOPROTEIN"/>
    <property type="match status" value="1"/>
</dbReference>
<dbReference type="EMBL" id="JAPWIE010000006">
    <property type="protein sequence ID" value="MCZ4552250.1"/>
    <property type="molecule type" value="Genomic_DNA"/>
</dbReference>
<name>A0ABT4MZX8_GORRU</name>
<feature type="region of interest" description="Disordered" evidence="1">
    <location>
        <begin position="385"/>
        <end position="404"/>
    </location>
</feature>
<evidence type="ECO:0000256" key="2">
    <source>
        <dbReference type="SAM" id="SignalP"/>
    </source>
</evidence>
<feature type="signal peptide" evidence="2">
    <location>
        <begin position="1"/>
        <end position="33"/>
    </location>
</feature>
<evidence type="ECO:0000313" key="4">
    <source>
        <dbReference type="EMBL" id="MCZ4552250.1"/>
    </source>
</evidence>